<sequence>MNEVEIRKALDILKKENEIIEVRIIGDYTYSGYFKNIDNLIQAIKPYQNDNIYFTLNEIKEDCYSRSQSEKIVRSNKQTKTTSDTDISGRDYILIDIDPKRATGVSASDEEVTKARIVGNKVYAFLRDQGFTKPICAFSGNGIHLLYKVNLLNNEENRTLLERFLHTLDMLFSDEFADVDTTVFNAARITKLYGTFSRKGANTEDRPHRISRLISVPDSLEPLDRAYIQKVVDLYPKEEVKTWQNNYQGNNAFNLDEFISKHGINVIRKQPFKNGEKLIIDCCFDSNHKGDGAIFRLNNGAIGFKCFHNSCSHHNWESFRNHFEPNRFKNNQISYNRRLDNKPNVEYKPQIESEDKGKKFLTFPEIKDKDRSQIVSIPTGFTLLDDKIIGLNKGELTLVSGSNASGKSSMIKQLCLNAADKGFRIIEYSGELDPTRSKSWTVQQAAGRQFVEATKYANYFRVPQNISDKISEWLSDKWKVYNNLYGSNFEQLVADVEDTLSTETCDIFIVDNIMALDLSDISNDKYERQKLAVLRLKELAIKYNIHIILVAHPRKSVSFLRKDDVSGSADLTNAVENVLLVHRKNNDFVRRAGEFFGEDVASQYYKYGNIIEVAKNRDLGICDVLVGLYYEIESKRFLNDFTDNYCYGWQDSITEEEPQFGFPQFDYVMTEQEFFSEPTPSDQLPF</sequence>
<protein>
    <recommendedName>
        <fullName evidence="1">SF4 helicase domain-containing protein</fullName>
    </recommendedName>
</protein>
<dbReference type="GO" id="GO:0003697">
    <property type="term" value="F:single-stranded DNA binding"/>
    <property type="evidence" value="ECO:0007669"/>
    <property type="project" value="InterPro"/>
</dbReference>
<evidence type="ECO:0000259" key="1">
    <source>
        <dbReference type="PROSITE" id="PS51199"/>
    </source>
</evidence>
<dbReference type="InterPro" id="IPR027417">
    <property type="entry name" value="P-loop_NTPase"/>
</dbReference>
<dbReference type="Pfam" id="PF03796">
    <property type="entry name" value="DnaB_C"/>
    <property type="match status" value="1"/>
</dbReference>
<dbReference type="PROSITE" id="PS51199">
    <property type="entry name" value="SF4_HELICASE"/>
    <property type="match status" value="1"/>
</dbReference>
<dbReference type="RefSeq" id="WP_296938334.1">
    <property type="nucleotide sequence ID" value="NZ_LT599032.1"/>
</dbReference>
<proteinExistence type="predicted"/>
<organism evidence="2">
    <name type="scientific">uncultured Dysgonomonas sp</name>
    <dbReference type="NCBI Taxonomy" id="206096"/>
    <lineage>
        <taxon>Bacteria</taxon>
        <taxon>Pseudomonadati</taxon>
        <taxon>Bacteroidota</taxon>
        <taxon>Bacteroidia</taxon>
        <taxon>Bacteroidales</taxon>
        <taxon>Dysgonomonadaceae</taxon>
        <taxon>Dysgonomonas</taxon>
        <taxon>environmental samples</taxon>
    </lineage>
</organism>
<dbReference type="PANTHER" id="PTHR12873">
    <property type="entry name" value="T7-LIKE MITOCHONDRIAL DNA HELICASE"/>
    <property type="match status" value="1"/>
</dbReference>
<dbReference type="InterPro" id="IPR027032">
    <property type="entry name" value="Twinkle-like"/>
</dbReference>
<gene>
    <name evidence="2" type="ORF">KL86DYS1_10434</name>
</gene>
<accession>A0A212IXA1</accession>
<dbReference type="Gene3D" id="3.40.50.300">
    <property type="entry name" value="P-loop containing nucleotide triphosphate hydrolases"/>
    <property type="match status" value="1"/>
</dbReference>
<dbReference type="GO" id="GO:0005524">
    <property type="term" value="F:ATP binding"/>
    <property type="evidence" value="ECO:0007669"/>
    <property type="project" value="InterPro"/>
</dbReference>
<dbReference type="InterPro" id="IPR003593">
    <property type="entry name" value="AAA+_ATPase"/>
</dbReference>
<dbReference type="GO" id="GO:0006260">
    <property type="term" value="P:DNA replication"/>
    <property type="evidence" value="ECO:0007669"/>
    <property type="project" value="InterPro"/>
</dbReference>
<reference evidence="2" key="1">
    <citation type="submission" date="2016-04" db="EMBL/GenBank/DDBJ databases">
        <authorList>
            <person name="Evans L.H."/>
            <person name="Alamgir A."/>
            <person name="Owens N."/>
            <person name="Weber N.D."/>
            <person name="Virtaneva K."/>
            <person name="Barbian K."/>
            <person name="Babar A."/>
            <person name="Rosenke K."/>
        </authorList>
    </citation>
    <scope>NUCLEOTIDE SEQUENCE</scope>
    <source>
        <strain evidence="2">86-1</strain>
    </source>
</reference>
<feature type="domain" description="SF4 helicase" evidence="1">
    <location>
        <begin position="370"/>
        <end position="644"/>
    </location>
</feature>
<dbReference type="SUPFAM" id="SSF52540">
    <property type="entry name" value="P-loop containing nucleoside triphosphate hydrolases"/>
    <property type="match status" value="1"/>
</dbReference>
<evidence type="ECO:0000313" key="2">
    <source>
        <dbReference type="EMBL" id="SBV91797.1"/>
    </source>
</evidence>
<dbReference type="AlphaFoldDB" id="A0A212IXA1"/>
<dbReference type="InterPro" id="IPR007694">
    <property type="entry name" value="DNA_helicase_DnaB-like_C"/>
</dbReference>
<dbReference type="SMART" id="SM00382">
    <property type="entry name" value="AAA"/>
    <property type="match status" value="1"/>
</dbReference>
<dbReference type="EMBL" id="FLUM01000001">
    <property type="protein sequence ID" value="SBV91797.1"/>
    <property type="molecule type" value="Genomic_DNA"/>
</dbReference>
<name>A0A212IXA1_9BACT</name>
<dbReference type="GO" id="GO:0043139">
    <property type="term" value="F:5'-3' DNA helicase activity"/>
    <property type="evidence" value="ECO:0007669"/>
    <property type="project" value="InterPro"/>
</dbReference>
<dbReference type="PANTHER" id="PTHR12873:SF6">
    <property type="entry name" value="TOPRIM DOMAIN-CONTAINING PROTEIN"/>
    <property type="match status" value="1"/>
</dbReference>